<keyword evidence="2" id="KW-0804">Transcription</keyword>
<protein>
    <recommendedName>
        <fullName evidence="6">Mitochondrial transcription termination factor family protein</fullName>
    </recommendedName>
</protein>
<sequence length="309" mass="35146">MYNIKTIERKPTEWPSYKIPSRGEQTRETATGSSRLRDFWVAVGTQGLSVYLFSSSSLRSSPDWRKGAGFWLLGFLQGATSQSPMSSSAMLGRWFVSPSLADEAGGHGSLNSLGVPKSSPNLTMKEDLACRARHRFRRDVSEKRSHRYDSLESRKWRLHSTDQTQSLLIEDEEKTWEECKQLVSSLNFTTEEADAMLGKAFGWVHSPYWGEERKKEIPKDVGLNQMLDYLRNLGLSDDDLHKLLKKFPEVLGCSLDDEVKINVGVLEREWGIKGKTLRSLLLRNPKVLGYNVDCKGDCIAQCTRCWARF</sequence>
<comment type="caution">
    <text evidence="4">The sequence shown here is derived from an EMBL/GenBank/DDBJ whole genome shotgun (WGS) entry which is preliminary data.</text>
</comment>
<proteinExistence type="inferred from homology"/>
<evidence type="ECO:0008006" key="6">
    <source>
        <dbReference type="Google" id="ProtNLM"/>
    </source>
</evidence>
<gene>
    <name evidence="4" type="ORF">Taro_020870</name>
</gene>
<dbReference type="GO" id="GO:0006353">
    <property type="term" value="P:DNA-templated transcription termination"/>
    <property type="evidence" value="ECO:0007669"/>
    <property type="project" value="UniProtKB-KW"/>
</dbReference>
<evidence type="ECO:0000256" key="2">
    <source>
        <dbReference type="ARBA" id="ARBA00022472"/>
    </source>
</evidence>
<dbReference type="EMBL" id="NMUH01001045">
    <property type="protein sequence ID" value="MQL88296.1"/>
    <property type="molecule type" value="Genomic_DNA"/>
</dbReference>
<dbReference type="AlphaFoldDB" id="A0A843UZV2"/>
<dbReference type="InterPro" id="IPR038538">
    <property type="entry name" value="MTERF_sf"/>
</dbReference>
<dbReference type="GO" id="GO:0003676">
    <property type="term" value="F:nucleic acid binding"/>
    <property type="evidence" value="ECO:0007669"/>
    <property type="project" value="InterPro"/>
</dbReference>
<accession>A0A843UZV2</accession>
<dbReference type="Gene3D" id="1.25.70.10">
    <property type="entry name" value="Transcription termination factor 3, mitochondrial"/>
    <property type="match status" value="1"/>
</dbReference>
<comment type="similarity">
    <text evidence="1">Belongs to the mTERF family.</text>
</comment>
<dbReference type="OrthoDB" id="431485at2759"/>
<evidence type="ECO:0000256" key="3">
    <source>
        <dbReference type="ARBA" id="ARBA00022946"/>
    </source>
</evidence>
<keyword evidence="2" id="KW-0806">Transcription termination</keyword>
<dbReference type="InterPro" id="IPR003690">
    <property type="entry name" value="MTERF"/>
</dbReference>
<dbReference type="SMART" id="SM00733">
    <property type="entry name" value="Mterf"/>
    <property type="match status" value="1"/>
</dbReference>
<name>A0A843UZV2_COLES</name>
<reference evidence="4" key="1">
    <citation type="submission" date="2017-07" db="EMBL/GenBank/DDBJ databases">
        <title>Taro Niue Genome Assembly and Annotation.</title>
        <authorList>
            <person name="Atibalentja N."/>
            <person name="Keating K."/>
            <person name="Fields C.J."/>
        </authorList>
    </citation>
    <scope>NUCLEOTIDE SEQUENCE</scope>
    <source>
        <strain evidence="4">Niue_2</strain>
        <tissue evidence="4">Leaf</tissue>
    </source>
</reference>
<evidence type="ECO:0000313" key="5">
    <source>
        <dbReference type="Proteomes" id="UP000652761"/>
    </source>
</evidence>
<keyword evidence="3" id="KW-0809">Transit peptide</keyword>
<keyword evidence="5" id="KW-1185">Reference proteome</keyword>
<evidence type="ECO:0000256" key="1">
    <source>
        <dbReference type="ARBA" id="ARBA00007692"/>
    </source>
</evidence>
<dbReference type="FunFam" id="1.25.70.10:FF:000013">
    <property type="entry name" value="uncharacterized protein LOC106769908"/>
    <property type="match status" value="1"/>
</dbReference>
<organism evidence="4 5">
    <name type="scientific">Colocasia esculenta</name>
    <name type="common">Wild taro</name>
    <name type="synonym">Arum esculentum</name>
    <dbReference type="NCBI Taxonomy" id="4460"/>
    <lineage>
        <taxon>Eukaryota</taxon>
        <taxon>Viridiplantae</taxon>
        <taxon>Streptophyta</taxon>
        <taxon>Embryophyta</taxon>
        <taxon>Tracheophyta</taxon>
        <taxon>Spermatophyta</taxon>
        <taxon>Magnoliopsida</taxon>
        <taxon>Liliopsida</taxon>
        <taxon>Araceae</taxon>
        <taxon>Aroideae</taxon>
        <taxon>Colocasieae</taxon>
        <taxon>Colocasia</taxon>
    </lineage>
</organism>
<keyword evidence="2" id="KW-0805">Transcription regulation</keyword>
<dbReference type="Proteomes" id="UP000652761">
    <property type="component" value="Unassembled WGS sequence"/>
</dbReference>
<evidence type="ECO:0000313" key="4">
    <source>
        <dbReference type="EMBL" id="MQL88296.1"/>
    </source>
</evidence>
<dbReference type="Pfam" id="PF02536">
    <property type="entry name" value="mTERF"/>
    <property type="match status" value="1"/>
</dbReference>